<evidence type="ECO:0000256" key="7">
    <source>
        <dbReference type="ARBA" id="ARBA00023027"/>
    </source>
</evidence>
<keyword evidence="10" id="KW-1133">Transmembrane helix</keyword>
<evidence type="ECO:0000256" key="2">
    <source>
        <dbReference type="ARBA" id="ARBA00012637"/>
    </source>
</evidence>
<feature type="domain" description="External alternative NADH-ubiquinone oxidoreductase-like C-terminal" evidence="12">
    <location>
        <begin position="502"/>
        <end position="563"/>
    </location>
</feature>
<protein>
    <recommendedName>
        <fullName evidence="2">NADH:ubiquinone reductase (non-electrogenic)</fullName>
        <ecNumber evidence="2">1.6.5.9</ecNumber>
    </recommendedName>
</protein>
<keyword evidence="5" id="KW-0809">Transit peptide</keyword>
<evidence type="ECO:0000256" key="3">
    <source>
        <dbReference type="ARBA" id="ARBA00022630"/>
    </source>
</evidence>
<keyword evidence="4" id="KW-0274">FAD</keyword>
<dbReference type="Pfam" id="PF07992">
    <property type="entry name" value="Pyr_redox_2"/>
    <property type="match status" value="1"/>
</dbReference>
<keyword evidence="7" id="KW-0520">NAD</keyword>
<dbReference type="GeneID" id="100215618"/>
<evidence type="ECO:0000256" key="1">
    <source>
        <dbReference type="ARBA" id="ARBA00005272"/>
    </source>
</evidence>
<keyword evidence="10" id="KW-0812">Transmembrane</keyword>
<organism evidence="13 15">
    <name type="scientific">Hydra vulgaris</name>
    <name type="common">Hydra</name>
    <name type="synonym">Hydra attenuata</name>
    <dbReference type="NCBI Taxonomy" id="6087"/>
    <lineage>
        <taxon>Eukaryota</taxon>
        <taxon>Metazoa</taxon>
        <taxon>Cnidaria</taxon>
        <taxon>Hydrozoa</taxon>
        <taxon>Hydroidolina</taxon>
        <taxon>Anthoathecata</taxon>
        <taxon>Aplanulata</taxon>
        <taxon>Hydridae</taxon>
        <taxon>Hydra</taxon>
    </lineage>
</organism>
<dbReference type="InterPro" id="IPR023753">
    <property type="entry name" value="FAD/NAD-binding_dom"/>
</dbReference>
<feature type="transmembrane region" description="Helical" evidence="10">
    <location>
        <begin position="33"/>
        <end position="55"/>
    </location>
</feature>
<gene>
    <name evidence="14 15" type="primary">LOC100215618</name>
</gene>
<dbReference type="EC" id="1.6.5.9" evidence="2"/>
<comment type="similarity">
    <text evidence="1">Belongs to the NADH dehydrogenase family.</text>
</comment>
<dbReference type="PANTHER" id="PTHR43706">
    <property type="entry name" value="NADH DEHYDROGENASE"/>
    <property type="match status" value="1"/>
</dbReference>
<evidence type="ECO:0000256" key="8">
    <source>
        <dbReference type="ARBA" id="ARBA00047599"/>
    </source>
</evidence>
<evidence type="ECO:0000313" key="13">
    <source>
        <dbReference type="Proteomes" id="UP001652625"/>
    </source>
</evidence>
<evidence type="ECO:0000313" key="14">
    <source>
        <dbReference type="RefSeq" id="XP_065676356.1"/>
    </source>
</evidence>
<dbReference type="Pfam" id="PF22366">
    <property type="entry name" value="NDH2_C"/>
    <property type="match status" value="1"/>
</dbReference>
<keyword evidence="10" id="KW-0472">Membrane</keyword>
<evidence type="ECO:0000256" key="5">
    <source>
        <dbReference type="ARBA" id="ARBA00022946"/>
    </source>
</evidence>
<dbReference type="InterPro" id="IPR045024">
    <property type="entry name" value="NDH-2"/>
</dbReference>
<evidence type="ECO:0000256" key="9">
    <source>
        <dbReference type="ARBA" id="ARBA00049010"/>
    </source>
</evidence>
<dbReference type="PRINTS" id="PR00368">
    <property type="entry name" value="FADPNR"/>
</dbReference>
<dbReference type="Proteomes" id="UP001652625">
    <property type="component" value="Chromosome 15"/>
</dbReference>
<keyword evidence="13" id="KW-1185">Reference proteome</keyword>
<keyword evidence="6" id="KW-0560">Oxidoreductase</keyword>
<evidence type="ECO:0000256" key="4">
    <source>
        <dbReference type="ARBA" id="ARBA00022827"/>
    </source>
</evidence>
<dbReference type="RefSeq" id="XP_065676357.1">
    <property type="nucleotide sequence ID" value="XM_065820285.1"/>
</dbReference>
<comment type="catalytic activity">
    <reaction evidence="9">
        <text>a ubiquinone + NADH + H(+) = a ubiquinol + NAD(+)</text>
        <dbReference type="Rhea" id="RHEA:23152"/>
        <dbReference type="Rhea" id="RHEA-COMP:9565"/>
        <dbReference type="Rhea" id="RHEA-COMP:9566"/>
        <dbReference type="ChEBI" id="CHEBI:15378"/>
        <dbReference type="ChEBI" id="CHEBI:16389"/>
        <dbReference type="ChEBI" id="CHEBI:17976"/>
        <dbReference type="ChEBI" id="CHEBI:57540"/>
        <dbReference type="ChEBI" id="CHEBI:57945"/>
    </reaction>
</comment>
<dbReference type="PANTHER" id="PTHR43706:SF47">
    <property type="entry name" value="EXTERNAL NADH-UBIQUINONE OXIDOREDUCTASE 1, MITOCHONDRIAL-RELATED"/>
    <property type="match status" value="1"/>
</dbReference>
<sequence>MLLSRTLLRARHKLGITRKSFTYSEKTTNWTRVYGLIKVGSFATVGFAVCVVLAIEEEPPKKKLVILGSGWGAMSLLKSLKPGLYDISVVSPTNYFVFTPLLTGVTVGNVQSNSIIEPVRKLLTKRYKNTGKFYEAECTSIDIENKKVTCHDKSVTSSEFCLDYDYVVVAIGAETATFNIQGVKENTHFLKSIHDAHAIRKHIMDSFESAAIPGHSDEELQRLLHFVVVGAGPTGVEFSAQLHDFVKEDLQKYYPKHLIEKAQITLIDGLKRVLYTFSEDISSYTEELFKKQGINVVTSTFVTEIGKTKISLQDSQTKKHSVMPYGLCVWCGGITPRELTKKVINQIPGQNNKMGLLTDGHLKVKNTSNVFALGDCAVVQYTKISDYIEMLYDTEIKSDKSLSQFEELIEKGRIKYPHLSYHFKELKKLYNSKVLKLESEGSISLKDLHSLAKIVDSKKTSLAPTAQVAYQEGMYLGKLLNEPEMLDNEDSFVSADPFLYNHLGTFVYVGNNQAVLESPKIGDFKGYSAFWMWKGVYASKCISLRMRCYVIFDWMKSYVFGRDICRS</sequence>
<dbReference type="Gene3D" id="3.50.50.100">
    <property type="match status" value="2"/>
</dbReference>
<dbReference type="InterPro" id="IPR054585">
    <property type="entry name" value="NDH2-like_C"/>
</dbReference>
<name>A0ABM4DP83_HYDVU</name>
<evidence type="ECO:0000256" key="10">
    <source>
        <dbReference type="SAM" id="Phobius"/>
    </source>
</evidence>
<feature type="domain" description="FAD/NAD(P)-binding" evidence="11">
    <location>
        <begin position="63"/>
        <end position="381"/>
    </location>
</feature>
<comment type="catalytic activity">
    <reaction evidence="8">
        <text>a quinone + NADH + H(+) = a quinol + NAD(+)</text>
        <dbReference type="Rhea" id="RHEA:46160"/>
        <dbReference type="ChEBI" id="CHEBI:15378"/>
        <dbReference type="ChEBI" id="CHEBI:24646"/>
        <dbReference type="ChEBI" id="CHEBI:57540"/>
        <dbReference type="ChEBI" id="CHEBI:57945"/>
        <dbReference type="ChEBI" id="CHEBI:132124"/>
        <dbReference type="EC" id="1.6.5.9"/>
    </reaction>
</comment>
<evidence type="ECO:0000259" key="11">
    <source>
        <dbReference type="Pfam" id="PF07992"/>
    </source>
</evidence>
<accession>A0ABM4DP83</accession>
<evidence type="ECO:0000259" key="12">
    <source>
        <dbReference type="Pfam" id="PF22366"/>
    </source>
</evidence>
<reference evidence="14 15" key="1">
    <citation type="submission" date="2025-05" db="UniProtKB">
        <authorList>
            <consortium name="RefSeq"/>
        </authorList>
    </citation>
    <scope>IDENTIFICATION</scope>
</reference>
<evidence type="ECO:0000313" key="15">
    <source>
        <dbReference type="RefSeq" id="XP_065676357.1"/>
    </source>
</evidence>
<dbReference type="InterPro" id="IPR036188">
    <property type="entry name" value="FAD/NAD-bd_sf"/>
</dbReference>
<evidence type="ECO:0000256" key="6">
    <source>
        <dbReference type="ARBA" id="ARBA00023002"/>
    </source>
</evidence>
<keyword evidence="3" id="KW-0285">Flavoprotein</keyword>
<dbReference type="SUPFAM" id="SSF51905">
    <property type="entry name" value="FAD/NAD(P)-binding domain"/>
    <property type="match status" value="2"/>
</dbReference>
<dbReference type="RefSeq" id="XP_065676356.1">
    <property type="nucleotide sequence ID" value="XM_065820284.1"/>
</dbReference>
<proteinExistence type="inferred from homology"/>